<name>A0A1H3UI58_9ACTN</name>
<dbReference type="PANTHER" id="PTHR23429">
    <property type="entry name" value="GLUCOSE-6-PHOSPHATE 1-DEHYDROGENASE G6PD"/>
    <property type="match status" value="1"/>
</dbReference>
<evidence type="ECO:0000256" key="3">
    <source>
        <dbReference type="ARBA" id="ARBA00022857"/>
    </source>
</evidence>
<organism evidence="9 10">
    <name type="scientific">Asanoa ishikariensis</name>
    <dbReference type="NCBI Taxonomy" id="137265"/>
    <lineage>
        <taxon>Bacteria</taxon>
        <taxon>Bacillati</taxon>
        <taxon>Actinomycetota</taxon>
        <taxon>Actinomycetes</taxon>
        <taxon>Micromonosporales</taxon>
        <taxon>Micromonosporaceae</taxon>
        <taxon>Asanoa</taxon>
    </lineage>
</organism>
<comment type="function">
    <text evidence="6">Catalyzes the oxidation of glucose 6-phosphate to 6-phosphogluconolactone.</text>
</comment>
<dbReference type="RefSeq" id="WP_090802303.1">
    <property type="nucleotide sequence ID" value="NZ_BOND01000005.1"/>
</dbReference>
<dbReference type="NCBIfam" id="NF009492">
    <property type="entry name" value="PRK12853.1-3"/>
    <property type="match status" value="1"/>
</dbReference>
<keyword evidence="10" id="KW-1185">Reference proteome</keyword>
<evidence type="ECO:0000256" key="2">
    <source>
        <dbReference type="ARBA" id="ARBA00022526"/>
    </source>
</evidence>
<dbReference type="Gene3D" id="3.40.50.720">
    <property type="entry name" value="NAD(P)-binding Rossmann-like Domain"/>
    <property type="match status" value="1"/>
</dbReference>
<feature type="binding site" evidence="6">
    <location>
        <position position="314"/>
    </location>
    <ligand>
        <name>substrate</name>
    </ligand>
</feature>
<feature type="binding site" evidence="6">
    <location>
        <position position="170"/>
    </location>
    <ligand>
        <name>substrate</name>
    </ligand>
</feature>
<evidence type="ECO:0000256" key="5">
    <source>
        <dbReference type="ARBA" id="ARBA00023277"/>
    </source>
</evidence>
<protein>
    <recommendedName>
        <fullName evidence="6">Glucose-6-phosphate 1-dehydrogenase</fullName>
        <shortName evidence="6">G6PD</shortName>
        <ecNumber evidence="6">1.1.1.49</ecNumber>
    </recommendedName>
</protein>
<feature type="domain" description="Glucose-6-phosphate dehydrogenase C-terminal" evidence="8">
    <location>
        <begin position="178"/>
        <end position="449"/>
    </location>
</feature>
<dbReference type="InterPro" id="IPR022674">
    <property type="entry name" value="G6P_DH_NAD-bd"/>
</dbReference>
<dbReference type="UniPathway" id="UPA00115">
    <property type="reaction ID" value="UER00408"/>
</dbReference>
<feature type="binding site" evidence="6">
    <location>
        <position position="204"/>
    </location>
    <ligand>
        <name>substrate</name>
    </ligand>
</feature>
<comment type="pathway">
    <text evidence="1 6">Carbohydrate degradation; pentose phosphate pathway; D-ribulose 5-phosphate from D-glucose 6-phosphate (oxidative stage): step 1/3.</text>
</comment>
<keyword evidence="4 6" id="KW-0560">Oxidoreductase</keyword>
<reference evidence="10" key="1">
    <citation type="submission" date="2016-10" db="EMBL/GenBank/DDBJ databases">
        <authorList>
            <person name="Varghese N."/>
            <person name="Submissions S."/>
        </authorList>
    </citation>
    <scope>NUCLEOTIDE SEQUENCE [LARGE SCALE GENOMIC DNA]</scope>
    <source>
        <strain evidence="10">DSM 44718</strain>
    </source>
</reference>
<evidence type="ECO:0000259" key="8">
    <source>
        <dbReference type="Pfam" id="PF02781"/>
    </source>
</evidence>
<feature type="binding site" evidence="6">
    <location>
        <position position="223"/>
    </location>
    <ligand>
        <name>substrate</name>
    </ligand>
</feature>
<accession>A0A1H3UI58</accession>
<keyword evidence="2 6" id="KW-0313">Glucose metabolism</keyword>
<dbReference type="OrthoDB" id="9802739at2"/>
<dbReference type="InterPro" id="IPR022675">
    <property type="entry name" value="G6P_DH_C"/>
</dbReference>
<evidence type="ECO:0000313" key="10">
    <source>
        <dbReference type="Proteomes" id="UP000199632"/>
    </source>
</evidence>
<keyword evidence="3 6" id="KW-0521">NADP</keyword>
<dbReference type="Proteomes" id="UP000199632">
    <property type="component" value="Unassembled WGS sequence"/>
</dbReference>
<dbReference type="HAMAP" id="MF_00966">
    <property type="entry name" value="G6PD"/>
    <property type="match status" value="1"/>
</dbReference>
<dbReference type="SUPFAM" id="SSF55347">
    <property type="entry name" value="Glyceraldehyde-3-phosphate dehydrogenase-like, C-terminal domain"/>
    <property type="match status" value="1"/>
</dbReference>
<evidence type="ECO:0000313" key="9">
    <source>
        <dbReference type="EMBL" id="SDZ61751.1"/>
    </source>
</evidence>
<dbReference type="PANTHER" id="PTHR23429:SF0">
    <property type="entry name" value="GLUCOSE-6-PHOSPHATE 1-DEHYDROGENASE"/>
    <property type="match status" value="1"/>
</dbReference>
<comment type="catalytic activity">
    <reaction evidence="6">
        <text>D-glucose 6-phosphate + NADP(+) = 6-phospho-D-glucono-1,5-lactone + NADPH + H(+)</text>
        <dbReference type="Rhea" id="RHEA:15841"/>
        <dbReference type="ChEBI" id="CHEBI:15378"/>
        <dbReference type="ChEBI" id="CHEBI:57783"/>
        <dbReference type="ChEBI" id="CHEBI:57955"/>
        <dbReference type="ChEBI" id="CHEBI:58349"/>
        <dbReference type="ChEBI" id="CHEBI:61548"/>
        <dbReference type="EC" id="1.1.1.49"/>
    </reaction>
</comment>
<dbReference type="Pfam" id="PF00479">
    <property type="entry name" value="G6PD_N"/>
    <property type="match status" value="1"/>
</dbReference>
<dbReference type="InterPro" id="IPR001282">
    <property type="entry name" value="G6P_DH"/>
</dbReference>
<dbReference type="GO" id="GO:0004345">
    <property type="term" value="F:glucose-6-phosphate dehydrogenase activity"/>
    <property type="evidence" value="ECO:0007669"/>
    <property type="project" value="UniProtKB-UniRule"/>
</dbReference>
<feature type="domain" description="Glucose-6-phosphate dehydrogenase NAD-binding" evidence="7">
    <location>
        <begin position="8"/>
        <end position="173"/>
    </location>
</feature>
<dbReference type="EC" id="1.1.1.49" evidence="6"/>
<dbReference type="EMBL" id="FNQB01000004">
    <property type="protein sequence ID" value="SDZ61751.1"/>
    <property type="molecule type" value="Genomic_DNA"/>
</dbReference>
<keyword evidence="5 6" id="KW-0119">Carbohydrate metabolism</keyword>
<sequence length="456" mass="49187">MGTADALVFFGATGDLAYKQIFPALAGLTSQGRLDMPVIGVAKAGWNRDQLAQRARASLADAGVTDEATLGRLVDRLRYVDGDYRDPATFQALKTELGSAKAPLFYLAIPPAMFGTVATALHESGCATGGRVVVEKPFGRDLAEARELNTLLSGIFPEDAIYRIDHFLGKDAVLGLLYFRFANALLEPFWNRFYVDSVQITMAETFGVSDRGAFYDKTGVVRDVVQNHLLQVLSLVAMEPPGGYGHQDIRVEKTKVLRAMPPLRHNDVVRGQFSGYLSVDGVAPDSTVETFVALRAHVDTWRWAGVPFFIRAGKELPVTATEVVVRLRRPPAALASTDRDQPPNYVRFKLGPDGAICLGVMVKAQGEAMRGTAVELAAMDRPASADLPPYERLLGDALMGDASLFTTEQGVEAAWAVVEPIIDESSAPLPYAPGTWGPDQASALTASHGGWHDPAS</sequence>
<feature type="active site" description="Proton acceptor" evidence="6">
    <location>
        <position position="228"/>
    </location>
</feature>
<dbReference type="GO" id="GO:0005829">
    <property type="term" value="C:cytosol"/>
    <property type="evidence" value="ECO:0007669"/>
    <property type="project" value="TreeGrafter"/>
</dbReference>
<feature type="binding site" evidence="6">
    <location>
        <position position="166"/>
    </location>
    <ligand>
        <name>substrate</name>
    </ligand>
</feature>
<dbReference type="AlphaFoldDB" id="A0A1H3UI58"/>
<dbReference type="PIRSF" id="PIRSF000110">
    <property type="entry name" value="G6PD"/>
    <property type="match status" value="1"/>
</dbReference>
<dbReference type="InterPro" id="IPR036291">
    <property type="entry name" value="NAD(P)-bd_dom_sf"/>
</dbReference>
<dbReference type="GO" id="GO:0006006">
    <property type="term" value="P:glucose metabolic process"/>
    <property type="evidence" value="ECO:0007669"/>
    <property type="project" value="UniProtKB-KW"/>
</dbReference>
<evidence type="ECO:0000256" key="6">
    <source>
        <dbReference type="HAMAP-Rule" id="MF_00966"/>
    </source>
</evidence>
<comment type="caution">
    <text evidence="6">Lacks conserved residue(s) required for the propagation of feature annotation.</text>
</comment>
<comment type="similarity">
    <text evidence="6">Belongs to the glucose-6-phosphate dehydrogenase family.</text>
</comment>
<proteinExistence type="inferred from homology"/>
<evidence type="ECO:0000256" key="4">
    <source>
        <dbReference type="ARBA" id="ARBA00023002"/>
    </source>
</evidence>
<evidence type="ECO:0000259" key="7">
    <source>
        <dbReference type="Pfam" id="PF00479"/>
    </source>
</evidence>
<dbReference type="GO" id="GO:0050661">
    <property type="term" value="F:NADP binding"/>
    <property type="evidence" value="ECO:0007669"/>
    <property type="project" value="UniProtKB-UniRule"/>
</dbReference>
<dbReference type="NCBIfam" id="TIGR00871">
    <property type="entry name" value="zwf"/>
    <property type="match status" value="1"/>
</dbReference>
<dbReference type="STRING" id="137265.SAMN05421684_7307"/>
<dbReference type="Pfam" id="PF02781">
    <property type="entry name" value="G6PD_C"/>
    <property type="match status" value="1"/>
</dbReference>
<dbReference type="Gene3D" id="3.30.360.10">
    <property type="entry name" value="Dihydrodipicolinate Reductase, domain 2"/>
    <property type="match status" value="1"/>
</dbReference>
<dbReference type="GO" id="GO:0009051">
    <property type="term" value="P:pentose-phosphate shunt, oxidative branch"/>
    <property type="evidence" value="ECO:0007669"/>
    <property type="project" value="TreeGrafter"/>
</dbReference>
<feature type="binding site" evidence="6">
    <location>
        <position position="136"/>
    </location>
    <ligand>
        <name>NADP(+)</name>
        <dbReference type="ChEBI" id="CHEBI:58349"/>
    </ligand>
</feature>
<evidence type="ECO:0000256" key="1">
    <source>
        <dbReference type="ARBA" id="ARBA00004937"/>
    </source>
</evidence>
<dbReference type="SUPFAM" id="SSF51735">
    <property type="entry name" value="NAD(P)-binding Rossmann-fold domains"/>
    <property type="match status" value="1"/>
</dbReference>
<dbReference type="PRINTS" id="PR00079">
    <property type="entry name" value="G6PDHDRGNASE"/>
</dbReference>
<gene>
    <name evidence="6" type="primary">zwf</name>
    <name evidence="9" type="ORF">SAMN05421684_7307</name>
</gene>